<dbReference type="GO" id="GO:0003700">
    <property type="term" value="F:DNA-binding transcription factor activity"/>
    <property type="evidence" value="ECO:0007669"/>
    <property type="project" value="InterPro"/>
</dbReference>
<feature type="domain" description="NR LBD" evidence="14">
    <location>
        <begin position="196"/>
        <end position="459"/>
    </location>
</feature>
<dbReference type="InterPro" id="IPR013088">
    <property type="entry name" value="Znf_NHR/GATA"/>
</dbReference>
<name>A0A0B2VT59_TOXCA</name>
<dbReference type="OMA" id="CAIAKEH"/>
<evidence type="ECO:0000313" key="15">
    <source>
        <dbReference type="EMBL" id="KHN84868.1"/>
    </source>
</evidence>
<dbReference type="SUPFAM" id="SSF48508">
    <property type="entry name" value="Nuclear receptor ligand-binding domain"/>
    <property type="match status" value="1"/>
</dbReference>
<evidence type="ECO:0000256" key="7">
    <source>
        <dbReference type="ARBA" id="ARBA00023125"/>
    </source>
</evidence>
<evidence type="ECO:0000259" key="13">
    <source>
        <dbReference type="PROSITE" id="PS51030"/>
    </source>
</evidence>
<dbReference type="SUPFAM" id="SSF57716">
    <property type="entry name" value="Glucocorticoid receptor-like (DNA-binding domain)"/>
    <property type="match status" value="1"/>
</dbReference>
<evidence type="ECO:0000256" key="6">
    <source>
        <dbReference type="ARBA" id="ARBA00023015"/>
    </source>
</evidence>
<comment type="similarity">
    <text evidence="2 11">Belongs to the nuclear hormone receptor family.</text>
</comment>
<dbReference type="EMBL" id="JPKZ01000895">
    <property type="protein sequence ID" value="KHN84868.1"/>
    <property type="molecule type" value="Genomic_DNA"/>
</dbReference>
<evidence type="ECO:0000259" key="14">
    <source>
        <dbReference type="PROSITE" id="PS51843"/>
    </source>
</evidence>
<keyword evidence="3 11" id="KW-0479">Metal-binding</keyword>
<evidence type="ECO:0000256" key="5">
    <source>
        <dbReference type="ARBA" id="ARBA00022833"/>
    </source>
</evidence>
<feature type="region of interest" description="Disordered" evidence="12">
    <location>
        <begin position="127"/>
        <end position="150"/>
    </location>
</feature>
<evidence type="ECO:0000313" key="16">
    <source>
        <dbReference type="Proteomes" id="UP000031036"/>
    </source>
</evidence>
<dbReference type="PANTHER" id="PTHR47630:SF4">
    <property type="entry name" value="NUCLEAR HORMONE RECEPTOR FAMILY MEMBER NHR-62"/>
    <property type="match status" value="1"/>
</dbReference>
<dbReference type="STRING" id="6265.A0A0B2VT59"/>
<dbReference type="SMART" id="SM00430">
    <property type="entry name" value="HOLI"/>
    <property type="match status" value="1"/>
</dbReference>
<dbReference type="InterPro" id="IPR052499">
    <property type="entry name" value="C.elegans_NHRs"/>
</dbReference>
<dbReference type="SMART" id="SM00399">
    <property type="entry name" value="ZnF_C4"/>
    <property type="match status" value="1"/>
</dbReference>
<dbReference type="InterPro" id="IPR000536">
    <property type="entry name" value="Nucl_hrmn_rcpt_lig-bd"/>
</dbReference>
<dbReference type="CDD" id="cd06157">
    <property type="entry name" value="NR_LBD"/>
    <property type="match status" value="1"/>
</dbReference>
<evidence type="ECO:0000256" key="1">
    <source>
        <dbReference type="ARBA" id="ARBA00004123"/>
    </source>
</evidence>
<evidence type="ECO:0000256" key="12">
    <source>
        <dbReference type="SAM" id="MobiDB-lite"/>
    </source>
</evidence>
<dbReference type="PROSITE" id="PS00031">
    <property type="entry name" value="NUCLEAR_REC_DBD_1"/>
    <property type="match status" value="1"/>
</dbReference>
<evidence type="ECO:0000256" key="9">
    <source>
        <dbReference type="ARBA" id="ARBA00023170"/>
    </source>
</evidence>
<keyword evidence="9 11" id="KW-0675">Receptor</keyword>
<sequence>MNSFGSSNAVNGGTFTFASNVKTSSASEVNGTLTRTECASPESQDGSRRKMKFTCAVCGDKAFGKHYGVNACNGCKGFFRRSVWHNRQYCCRFDGICAIAKEHRNVCRACRLKQCFLVGMNPRAVQSERERSDNNATVDIDDEGDETAGTSAAGADMELVNVETQTEQPCPQNVLKDAESSWVKQEPRFLPSPDCELIRAAEQIVELHNRVCERNDEPSACPPSRSYISFVDAFQNPLLICNRSKLTPTGERIASLGDVLQDWRRCFVLYIDWLREFPEFNHMSTDDQLILAKHRFGPFYWWLCGNWSVQCGCYGVCYANGTYFPAESKHQCLPDVRGVALQMVKTLVNPLKELDLDEAERCIVFVICLFADELISLSVGGQQHSRQMQDRYVRIMYNHIRSKSPTKTNEFVAFRIARIMLLISSLTNLTYMTNDNIQLNDVLHIVDWGPWSEDIREGYKHFCGKY</sequence>
<dbReference type="CDD" id="cd06960">
    <property type="entry name" value="NR_DBD_HNF4A"/>
    <property type="match status" value="1"/>
</dbReference>
<keyword evidence="7 11" id="KW-0238">DNA-binding</keyword>
<evidence type="ECO:0000256" key="10">
    <source>
        <dbReference type="ARBA" id="ARBA00023242"/>
    </source>
</evidence>
<dbReference type="InterPro" id="IPR001628">
    <property type="entry name" value="Znf_hrmn_rcpt"/>
</dbReference>
<dbReference type="PROSITE" id="PS51843">
    <property type="entry name" value="NR_LBD"/>
    <property type="match status" value="1"/>
</dbReference>
<keyword evidence="6 11" id="KW-0805">Transcription regulation</keyword>
<keyword evidence="8 11" id="KW-0804">Transcription</keyword>
<dbReference type="InterPro" id="IPR035500">
    <property type="entry name" value="NHR-like_dom_sf"/>
</dbReference>
<dbReference type="AlphaFoldDB" id="A0A0B2VT59"/>
<keyword evidence="16" id="KW-1185">Reference proteome</keyword>
<gene>
    <name evidence="15" type="primary">nhr-62</name>
    <name evidence="15" type="ORF">Tcan_08335</name>
</gene>
<keyword evidence="5 11" id="KW-0862">Zinc</keyword>
<dbReference type="PROSITE" id="PS51030">
    <property type="entry name" value="NUCLEAR_REC_DBD_2"/>
    <property type="match status" value="1"/>
</dbReference>
<dbReference type="Pfam" id="PF00104">
    <property type="entry name" value="Hormone_recep"/>
    <property type="match status" value="1"/>
</dbReference>
<dbReference type="InterPro" id="IPR001723">
    <property type="entry name" value="Nuclear_hrmn_rcpt"/>
</dbReference>
<dbReference type="FunFam" id="3.30.50.10:FF:000030">
    <property type="entry name" value="Nuclear Hormone Receptor family"/>
    <property type="match status" value="1"/>
</dbReference>
<keyword evidence="4 11" id="KW-0863">Zinc-finger</keyword>
<organism evidence="15 16">
    <name type="scientific">Toxocara canis</name>
    <name type="common">Canine roundworm</name>
    <dbReference type="NCBI Taxonomy" id="6265"/>
    <lineage>
        <taxon>Eukaryota</taxon>
        <taxon>Metazoa</taxon>
        <taxon>Ecdysozoa</taxon>
        <taxon>Nematoda</taxon>
        <taxon>Chromadorea</taxon>
        <taxon>Rhabditida</taxon>
        <taxon>Spirurina</taxon>
        <taxon>Ascaridomorpha</taxon>
        <taxon>Ascaridoidea</taxon>
        <taxon>Toxocaridae</taxon>
        <taxon>Toxocara</taxon>
    </lineage>
</organism>
<dbReference type="InterPro" id="IPR049636">
    <property type="entry name" value="HNF4-like_DBD"/>
</dbReference>
<reference evidence="15 16" key="1">
    <citation type="submission" date="2014-11" db="EMBL/GenBank/DDBJ databases">
        <title>Genetic blueprint of the zoonotic pathogen Toxocara canis.</title>
        <authorList>
            <person name="Zhu X.-Q."/>
            <person name="Korhonen P.K."/>
            <person name="Cai H."/>
            <person name="Young N.D."/>
            <person name="Nejsum P."/>
            <person name="von Samson-Himmelstjerna G."/>
            <person name="Boag P.R."/>
            <person name="Tan P."/>
            <person name="Li Q."/>
            <person name="Min J."/>
            <person name="Yang Y."/>
            <person name="Wang X."/>
            <person name="Fang X."/>
            <person name="Hall R.S."/>
            <person name="Hofmann A."/>
            <person name="Sternberg P.W."/>
            <person name="Jex A.R."/>
            <person name="Gasser R.B."/>
        </authorList>
    </citation>
    <scope>NUCLEOTIDE SEQUENCE [LARGE SCALE GENOMIC DNA]</scope>
    <source>
        <strain evidence="15">PN_DK_2014</strain>
    </source>
</reference>
<feature type="domain" description="Nuclear receptor" evidence="13">
    <location>
        <begin position="52"/>
        <end position="127"/>
    </location>
</feature>
<proteinExistence type="inferred from homology"/>
<evidence type="ECO:0000256" key="11">
    <source>
        <dbReference type="RuleBase" id="RU004334"/>
    </source>
</evidence>
<dbReference type="PRINTS" id="PR00047">
    <property type="entry name" value="STROIDFINGER"/>
</dbReference>
<dbReference type="Proteomes" id="UP000031036">
    <property type="component" value="Unassembled WGS sequence"/>
</dbReference>
<comment type="caution">
    <text evidence="15">The sequence shown here is derived from an EMBL/GenBank/DDBJ whole genome shotgun (WGS) entry which is preliminary data.</text>
</comment>
<comment type="subcellular location">
    <subcellularLocation>
        <location evidence="1 11">Nucleus</location>
    </subcellularLocation>
</comment>
<dbReference type="OrthoDB" id="5817395at2759"/>
<dbReference type="GO" id="GO:0005634">
    <property type="term" value="C:nucleus"/>
    <property type="evidence" value="ECO:0007669"/>
    <property type="project" value="UniProtKB-SubCell"/>
</dbReference>
<dbReference type="Gene3D" id="1.10.565.10">
    <property type="entry name" value="Retinoid X Receptor"/>
    <property type="match status" value="1"/>
</dbReference>
<accession>A0A0B2VT59</accession>
<dbReference type="GO" id="GO:0000978">
    <property type="term" value="F:RNA polymerase II cis-regulatory region sequence-specific DNA binding"/>
    <property type="evidence" value="ECO:0007669"/>
    <property type="project" value="InterPro"/>
</dbReference>
<dbReference type="Pfam" id="PF00105">
    <property type="entry name" value="zf-C4"/>
    <property type="match status" value="1"/>
</dbReference>
<evidence type="ECO:0000256" key="2">
    <source>
        <dbReference type="ARBA" id="ARBA00005993"/>
    </source>
</evidence>
<protein>
    <submittedName>
        <fullName evidence="15">Nuclear hormone receptor family member nhr-62</fullName>
    </submittedName>
</protein>
<dbReference type="PRINTS" id="PR00398">
    <property type="entry name" value="STRDHORMONER"/>
</dbReference>
<evidence type="ECO:0000256" key="3">
    <source>
        <dbReference type="ARBA" id="ARBA00022723"/>
    </source>
</evidence>
<evidence type="ECO:0000256" key="8">
    <source>
        <dbReference type="ARBA" id="ARBA00023163"/>
    </source>
</evidence>
<keyword evidence="10 11" id="KW-0539">Nucleus</keyword>
<dbReference type="Gene3D" id="3.30.50.10">
    <property type="entry name" value="Erythroid Transcription Factor GATA-1, subunit A"/>
    <property type="match status" value="1"/>
</dbReference>
<dbReference type="GO" id="GO:0008270">
    <property type="term" value="F:zinc ion binding"/>
    <property type="evidence" value="ECO:0007669"/>
    <property type="project" value="UniProtKB-KW"/>
</dbReference>
<dbReference type="PANTHER" id="PTHR47630">
    <property type="entry name" value="NUCLEAR HORMONE RECEPTOR FAMILY-RELATED-RELATED"/>
    <property type="match status" value="1"/>
</dbReference>
<evidence type="ECO:0000256" key="4">
    <source>
        <dbReference type="ARBA" id="ARBA00022771"/>
    </source>
</evidence>